<keyword evidence="3" id="KW-0067">ATP-binding</keyword>
<feature type="domain" description="(+)RNA virus helicase C-terminal" evidence="7">
    <location>
        <begin position="692"/>
        <end position="735"/>
    </location>
</feature>
<evidence type="ECO:0000256" key="3">
    <source>
        <dbReference type="ARBA" id="ARBA00022840"/>
    </source>
</evidence>
<evidence type="ECO:0000256" key="4">
    <source>
        <dbReference type="ARBA" id="ARBA00022971"/>
    </source>
</evidence>
<dbReference type="PANTHER" id="PTHR43788">
    <property type="entry name" value="DNA2/NAM7 HELICASE FAMILY MEMBER"/>
    <property type="match status" value="1"/>
</dbReference>
<feature type="domain" description="MobA/MobL protein" evidence="8">
    <location>
        <begin position="17"/>
        <end position="243"/>
    </location>
</feature>
<dbReference type="InterPro" id="IPR041533">
    <property type="entry name" value="Bep_BID"/>
</dbReference>
<dbReference type="Pfam" id="PF17841">
    <property type="entry name" value="Bep_C_terminal"/>
    <property type="match status" value="1"/>
</dbReference>
<dbReference type="EMBL" id="FODT01000015">
    <property type="protein sequence ID" value="SEP33536.1"/>
    <property type="molecule type" value="Genomic_DNA"/>
</dbReference>
<dbReference type="Gene3D" id="3.30.930.30">
    <property type="match status" value="1"/>
</dbReference>
<feature type="coiled-coil region" evidence="5">
    <location>
        <begin position="928"/>
        <end position="969"/>
    </location>
</feature>
<dbReference type="GO" id="GO:0003678">
    <property type="term" value="F:DNA helicase activity"/>
    <property type="evidence" value="ECO:0007669"/>
    <property type="project" value="UniProtKB-ARBA"/>
</dbReference>
<evidence type="ECO:0000313" key="11">
    <source>
        <dbReference type="Proteomes" id="UP000199615"/>
    </source>
</evidence>
<dbReference type="InterPro" id="IPR027351">
    <property type="entry name" value="(+)RNA_virus_helicase_core_dom"/>
</dbReference>
<dbReference type="Pfam" id="PF13604">
    <property type="entry name" value="AAA_30"/>
    <property type="match status" value="1"/>
</dbReference>
<evidence type="ECO:0000259" key="9">
    <source>
        <dbReference type="Pfam" id="PF17841"/>
    </source>
</evidence>
<evidence type="ECO:0000256" key="5">
    <source>
        <dbReference type="SAM" id="Coils"/>
    </source>
</evidence>
<dbReference type="Proteomes" id="UP000199615">
    <property type="component" value="Unassembled WGS sequence"/>
</dbReference>
<accession>A0A1H8X0Z5</accession>
<evidence type="ECO:0000256" key="2">
    <source>
        <dbReference type="ARBA" id="ARBA00022741"/>
    </source>
</evidence>
<dbReference type="NCBIfam" id="TIGR02768">
    <property type="entry name" value="TraA_Ti"/>
    <property type="match status" value="1"/>
</dbReference>
<sequence>MAITHFTPQLISRADGRSAVLAAAYRHCAKMTFEAEGRTVDYTAKRNMVHEEFLLPADAPQWARAMVADRSVAQASEAFWNKIEGFEKRSDAQLSKEYIIALPIELTTAQNIALMRQFVAEHILPAGIVADWAYHDDPGNPHVHLMTSLRALTEDGFGPKRVAVLGADGAPLRNRAGKIVYKLWAGDKNEFLAVRQGWIDLQNHHLALAGLDVRVDGRSYAERGIDIVPTTHVGVAAKAIERKAKRQGRGPNLDRLRLFEEQRQVSAERVLRRPEIILDIVSREKSVFDERDVAKVLHRYVDDPTAFGVLLARILQSPDAVRLEHEGIDFASGARTPARYTTRELIRIESEMARRAIGLAGAETFGVRDQIRNAVLDRHAMLSAEQRSAIEHVTAPGRAAAVVGRAGAGKTTMMRAAREVWEAAGYRVVGGTLAGKAAEGLEKEAGIASRTLASWELAWSKGRSILDTRTVFVLDEAGMVASRQMATFVEAVSRAGAKLILVGDAEQLQPIEAGAAFRALVERIGYAELETIYRQNTQWMRDASLDLARGRVGKALAAYRHHGHVMGSELKAQAVAALIDDWSRDYDPVKSTLILAHLRRDVRALNDMARATLVSRGIVGTGHAFRTEDGERRFAAGDQIVFLRNEGSLGVKNGMIGRVIEAAPGRFTADVGEGSHRRRVAVDQRFYRNVDHGYATTIHKAQGATVDRVKVLASLSLDRHLAYVALTRHREDVALYYGRRSFGKAGGLIPILSQRNAKETTLDYERGGLYRDALRFAANRGLHVMRVARTLVSDRVRWARRQKQRLDDVAARLRAVGARLGLFNPRHVPPTSRKKEAASMLPGVTTWPKSVAESVEDKIVADPACRKQWQEMSSRFALVFAKPETAFKAMNFDAVLHDPATRKATLSRLATEPASFGDLRGAKGVLAGKAATKERKEAEANVATLGREIERYARLRAEALRKYETEERALRLRVTVDVPALSPAATLVLERVRDAIDRNDLPNALAFALSNKMVAAEIEGFNKAVAERFGDGAFLSNRAKEPKGAAFDAAAAGLRENERPALAAAWPMLRAGQQLAAQQKSAQAPNKVETERQVQRQARSRGMAMK</sequence>
<protein>
    <submittedName>
        <fullName evidence="10">Plasmid mobilization system relaxase</fullName>
    </submittedName>
</protein>
<feature type="domain" description="Bartonella effector protein BID" evidence="9">
    <location>
        <begin position="858"/>
        <end position="954"/>
    </location>
</feature>
<reference evidence="11" key="1">
    <citation type="submission" date="2016-10" db="EMBL/GenBank/DDBJ databases">
        <authorList>
            <person name="Varghese N."/>
            <person name="Submissions S."/>
        </authorList>
    </citation>
    <scope>NUCLEOTIDE SEQUENCE [LARGE SCALE GENOMIC DNA]</scope>
    <source>
        <strain evidence="11">DSM 123</strain>
    </source>
</reference>
<gene>
    <name evidence="10" type="ORF">SAMN05444123_11549</name>
</gene>
<dbReference type="GO" id="GO:0005524">
    <property type="term" value="F:ATP binding"/>
    <property type="evidence" value="ECO:0007669"/>
    <property type="project" value="UniProtKB-KW"/>
</dbReference>
<organism evidence="10 11">
    <name type="scientific">Rhodopseudomonas pseudopalustris</name>
    <dbReference type="NCBI Taxonomy" id="1513892"/>
    <lineage>
        <taxon>Bacteria</taxon>
        <taxon>Pseudomonadati</taxon>
        <taxon>Pseudomonadota</taxon>
        <taxon>Alphaproteobacteria</taxon>
        <taxon>Hyphomicrobiales</taxon>
        <taxon>Nitrobacteraceae</taxon>
        <taxon>Rhodopseudomonas</taxon>
    </lineage>
</organism>
<dbReference type="OrthoDB" id="1826980at2"/>
<proteinExistence type="inferred from homology"/>
<evidence type="ECO:0000259" key="8">
    <source>
        <dbReference type="Pfam" id="PF03389"/>
    </source>
</evidence>
<name>A0A1H8X0Z5_9BRAD</name>
<evidence type="ECO:0000256" key="6">
    <source>
        <dbReference type="SAM" id="MobiDB-lite"/>
    </source>
</evidence>
<dbReference type="PANTHER" id="PTHR43788:SF6">
    <property type="entry name" value="DNA HELICASE B"/>
    <property type="match status" value="1"/>
</dbReference>
<dbReference type="InterPro" id="IPR005053">
    <property type="entry name" value="MobA_MobL"/>
</dbReference>
<dbReference type="InterPro" id="IPR014136">
    <property type="entry name" value="TraA_Ti"/>
</dbReference>
<dbReference type="Pfam" id="PF03389">
    <property type="entry name" value="MobA_MobL"/>
    <property type="match status" value="1"/>
</dbReference>
<evidence type="ECO:0000259" key="7">
    <source>
        <dbReference type="Pfam" id="PF01443"/>
    </source>
</evidence>
<dbReference type="Pfam" id="PF01443">
    <property type="entry name" value="Viral_helicase1"/>
    <property type="match status" value="1"/>
</dbReference>
<dbReference type="InterPro" id="IPR050534">
    <property type="entry name" value="Coronavir_polyprotein_1ab"/>
</dbReference>
<dbReference type="Gene3D" id="3.40.50.300">
    <property type="entry name" value="P-loop containing nucleotide triphosphate hydrolases"/>
    <property type="match status" value="2"/>
</dbReference>
<dbReference type="InterPro" id="IPR027417">
    <property type="entry name" value="P-loop_NTPase"/>
</dbReference>
<dbReference type="RefSeq" id="WP_062313682.1">
    <property type="nucleotide sequence ID" value="NZ_FODT01000015.1"/>
</dbReference>
<dbReference type="NCBIfam" id="NF010402">
    <property type="entry name" value="PRK13826.1"/>
    <property type="match status" value="1"/>
</dbReference>
<keyword evidence="2" id="KW-0547">Nucleotide-binding</keyword>
<dbReference type="CDD" id="cd18809">
    <property type="entry name" value="SF1_C_RecD"/>
    <property type="match status" value="1"/>
</dbReference>
<dbReference type="CDD" id="cd17933">
    <property type="entry name" value="DEXSc_RecD-like"/>
    <property type="match status" value="1"/>
</dbReference>
<keyword evidence="11" id="KW-1185">Reference proteome</keyword>
<keyword evidence="4" id="KW-0184">Conjugation</keyword>
<dbReference type="SUPFAM" id="SSF52540">
    <property type="entry name" value="P-loop containing nucleoside triphosphate hydrolases"/>
    <property type="match status" value="2"/>
</dbReference>
<comment type="similarity">
    <text evidence="1">Belongs to the MobA/MobL family.</text>
</comment>
<evidence type="ECO:0000256" key="1">
    <source>
        <dbReference type="ARBA" id="ARBA00010873"/>
    </source>
</evidence>
<feature type="region of interest" description="Disordered" evidence="6">
    <location>
        <begin position="1076"/>
        <end position="1106"/>
    </location>
</feature>
<keyword evidence="5" id="KW-0175">Coiled coil</keyword>
<dbReference type="Gene3D" id="2.30.30.940">
    <property type="match status" value="1"/>
</dbReference>
<evidence type="ECO:0000313" key="10">
    <source>
        <dbReference type="EMBL" id="SEP33536.1"/>
    </source>
</evidence>
<dbReference type="AlphaFoldDB" id="A0A1H8X0Z5"/>